<sequence length="211" mass="24029">DAISPLFAPVNPSSDLEDKPDVDYLLGRSLASNEEKTEEGKKDLEVEEDVSSVKGIENISISSESQIHERISNSDESSFEEERIIVRDSHEKQRLTNSEPNLDQLDFQDGGIPFFQITVEDPQKIGDPINAHIIYKVRTRTTSNSFKSKDFTVLRRYRDFLWLYNQLTSGNPGVIVPPVPGKHAIGRFQDEFVESRRRALERCLNKITSHP</sequence>
<dbReference type="InterPro" id="IPR001683">
    <property type="entry name" value="PX_dom"/>
</dbReference>
<feature type="domain" description="PX" evidence="2">
    <location>
        <begin position="113"/>
        <end position="211"/>
    </location>
</feature>
<dbReference type="GO" id="GO:0035091">
    <property type="term" value="F:phosphatidylinositol binding"/>
    <property type="evidence" value="ECO:0007669"/>
    <property type="project" value="InterPro"/>
</dbReference>
<feature type="non-terminal residue" evidence="3">
    <location>
        <position position="1"/>
    </location>
</feature>
<dbReference type="Pfam" id="PF00787">
    <property type="entry name" value="PX"/>
    <property type="match status" value="1"/>
</dbReference>
<dbReference type="EMBL" id="CAJVPV010050184">
    <property type="protein sequence ID" value="CAG8777381.1"/>
    <property type="molecule type" value="Genomic_DNA"/>
</dbReference>
<dbReference type="AlphaFoldDB" id="A0A9N9JF20"/>
<dbReference type="Proteomes" id="UP000789342">
    <property type="component" value="Unassembled WGS sequence"/>
</dbReference>
<dbReference type="PANTHER" id="PTHR10555:SF170">
    <property type="entry name" value="FI18122P1"/>
    <property type="match status" value="1"/>
</dbReference>
<dbReference type="GO" id="GO:0005829">
    <property type="term" value="C:cytosol"/>
    <property type="evidence" value="ECO:0007669"/>
    <property type="project" value="GOC"/>
</dbReference>
<dbReference type="SMART" id="SM00312">
    <property type="entry name" value="PX"/>
    <property type="match status" value="1"/>
</dbReference>
<comment type="caution">
    <text evidence="3">The sequence shown here is derived from an EMBL/GenBank/DDBJ whole genome shotgun (WGS) entry which is preliminary data.</text>
</comment>
<feature type="region of interest" description="Disordered" evidence="1">
    <location>
        <begin position="1"/>
        <end position="49"/>
    </location>
</feature>
<evidence type="ECO:0000256" key="1">
    <source>
        <dbReference type="SAM" id="MobiDB-lite"/>
    </source>
</evidence>
<feature type="compositionally biased region" description="Basic and acidic residues" evidence="1">
    <location>
        <begin position="33"/>
        <end position="44"/>
    </location>
</feature>
<accession>A0A9N9JF20</accession>
<reference evidence="3" key="1">
    <citation type="submission" date="2021-06" db="EMBL/GenBank/DDBJ databases">
        <authorList>
            <person name="Kallberg Y."/>
            <person name="Tangrot J."/>
            <person name="Rosling A."/>
        </authorList>
    </citation>
    <scope>NUCLEOTIDE SEQUENCE</scope>
    <source>
        <strain evidence="3">CL551</strain>
    </source>
</reference>
<dbReference type="InterPro" id="IPR036871">
    <property type="entry name" value="PX_dom_sf"/>
</dbReference>
<organism evidence="3 4">
    <name type="scientific">Acaulospora morrowiae</name>
    <dbReference type="NCBI Taxonomy" id="94023"/>
    <lineage>
        <taxon>Eukaryota</taxon>
        <taxon>Fungi</taxon>
        <taxon>Fungi incertae sedis</taxon>
        <taxon>Mucoromycota</taxon>
        <taxon>Glomeromycotina</taxon>
        <taxon>Glomeromycetes</taxon>
        <taxon>Diversisporales</taxon>
        <taxon>Acaulosporaceae</taxon>
        <taxon>Acaulospora</taxon>
    </lineage>
</organism>
<dbReference type="PANTHER" id="PTHR10555">
    <property type="entry name" value="SORTING NEXIN"/>
    <property type="match status" value="1"/>
</dbReference>
<dbReference type="GO" id="GO:0042147">
    <property type="term" value="P:retrograde transport, endosome to Golgi"/>
    <property type="evidence" value="ECO:0007669"/>
    <property type="project" value="TreeGrafter"/>
</dbReference>
<dbReference type="GO" id="GO:0045053">
    <property type="term" value="P:protein retention in Golgi apparatus"/>
    <property type="evidence" value="ECO:0007669"/>
    <property type="project" value="TreeGrafter"/>
</dbReference>
<evidence type="ECO:0000259" key="2">
    <source>
        <dbReference type="PROSITE" id="PS50195"/>
    </source>
</evidence>
<keyword evidence="4" id="KW-1185">Reference proteome</keyword>
<name>A0A9N9JF20_9GLOM</name>
<dbReference type="Gene3D" id="3.30.1520.10">
    <property type="entry name" value="Phox-like domain"/>
    <property type="match status" value="1"/>
</dbReference>
<dbReference type="SUPFAM" id="SSF64268">
    <property type="entry name" value="PX domain"/>
    <property type="match status" value="1"/>
</dbReference>
<evidence type="ECO:0000313" key="3">
    <source>
        <dbReference type="EMBL" id="CAG8777381.1"/>
    </source>
</evidence>
<proteinExistence type="predicted"/>
<gene>
    <name evidence="3" type="ORF">AMORRO_LOCUS17033</name>
</gene>
<evidence type="ECO:0000313" key="4">
    <source>
        <dbReference type="Proteomes" id="UP000789342"/>
    </source>
</evidence>
<protein>
    <submittedName>
        <fullName evidence="3">13415_t:CDS:1</fullName>
    </submittedName>
</protein>
<dbReference type="PROSITE" id="PS50195">
    <property type="entry name" value="PX"/>
    <property type="match status" value="1"/>
</dbReference>
<dbReference type="GO" id="GO:0005768">
    <property type="term" value="C:endosome"/>
    <property type="evidence" value="ECO:0007669"/>
    <property type="project" value="TreeGrafter"/>
</dbReference>
<dbReference type="OrthoDB" id="271164at2759"/>
<feature type="non-terminal residue" evidence="3">
    <location>
        <position position="211"/>
    </location>
</feature>